<protein>
    <submittedName>
        <fullName evidence="3">Uncharacterized protein</fullName>
    </submittedName>
</protein>
<dbReference type="EMBL" id="JAULSN010000002">
    <property type="protein sequence ID" value="KAK3380579.1"/>
    <property type="molecule type" value="Genomic_DNA"/>
</dbReference>
<comment type="caution">
    <text evidence="3">The sequence shown here is derived from an EMBL/GenBank/DDBJ whole genome shotgun (WGS) entry which is preliminary data.</text>
</comment>
<keyword evidence="1" id="KW-0472">Membrane</keyword>
<keyword evidence="2" id="KW-0732">Signal</keyword>
<feature type="signal peptide" evidence="2">
    <location>
        <begin position="1"/>
        <end position="18"/>
    </location>
</feature>
<keyword evidence="1" id="KW-1133">Transmembrane helix</keyword>
<evidence type="ECO:0000256" key="2">
    <source>
        <dbReference type="SAM" id="SignalP"/>
    </source>
</evidence>
<feature type="transmembrane region" description="Helical" evidence="1">
    <location>
        <begin position="284"/>
        <end position="307"/>
    </location>
</feature>
<accession>A0AAE0NFL8</accession>
<sequence>MIWQTALVASLLASGAQAGIGSLVAEGMTRGNPSVVRRLQEIAKLTLVSRGFLDERQTPTVDSNTVFSPDGTINMTAWDDQANRACNAALKDLKLASNPSGAVICYNLPALNNVTGTFEADLRLYQLNEPTGDFAGIPPEKIQVGLTYKGASVSPVTSQTASTKVVAARQAAAGAAVEATGNGPLKLLQTYLFVGQIDKTQLSNPVDTARLQALVMPVVTLKANNTQGQLVSTTVSSNEAVFVTGIFSAVVFMSTFRMAELAVEQEVSNMQNGTTAFVVPGMQILIFPIGLIVTGAWTLLGVAAYAYGTYSRYQFRDQFRKRMQTLEKSNTPRI</sequence>
<evidence type="ECO:0000313" key="3">
    <source>
        <dbReference type="EMBL" id="KAK3380579.1"/>
    </source>
</evidence>
<reference evidence="3" key="1">
    <citation type="journal article" date="2023" name="Mol. Phylogenet. Evol.">
        <title>Genome-scale phylogeny and comparative genomics of the fungal order Sordariales.</title>
        <authorList>
            <person name="Hensen N."/>
            <person name="Bonometti L."/>
            <person name="Westerberg I."/>
            <person name="Brannstrom I.O."/>
            <person name="Guillou S."/>
            <person name="Cros-Aarteil S."/>
            <person name="Calhoun S."/>
            <person name="Haridas S."/>
            <person name="Kuo A."/>
            <person name="Mondo S."/>
            <person name="Pangilinan J."/>
            <person name="Riley R."/>
            <person name="LaButti K."/>
            <person name="Andreopoulos B."/>
            <person name="Lipzen A."/>
            <person name="Chen C."/>
            <person name="Yan M."/>
            <person name="Daum C."/>
            <person name="Ng V."/>
            <person name="Clum A."/>
            <person name="Steindorff A."/>
            <person name="Ohm R.A."/>
            <person name="Martin F."/>
            <person name="Silar P."/>
            <person name="Natvig D.O."/>
            <person name="Lalanne C."/>
            <person name="Gautier V."/>
            <person name="Ament-Velasquez S.L."/>
            <person name="Kruys A."/>
            <person name="Hutchinson M.I."/>
            <person name="Powell A.J."/>
            <person name="Barry K."/>
            <person name="Miller A.N."/>
            <person name="Grigoriev I.V."/>
            <person name="Debuchy R."/>
            <person name="Gladieux P."/>
            <person name="Hiltunen Thoren M."/>
            <person name="Johannesson H."/>
        </authorList>
    </citation>
    <scope>NUCLEOTIDE SEQUENCE</scope>
    <source>
        <strain evidence="3">CBS 958.72</strain>
    </source>
</reference>
<name>A0AAE0NFL8_9PEZI</name>
<evidence type="ECO:0000256" key="1">
    <source>
        <dbReference type="SAM" id="Phobius"/>
    </source>
</evidence>
<proteinExistence type="predicted"/>
<feature type="chain" id="PRO_5042001109" evidence="2">
    <location>
        <begin position="19"/>
        <end position="334"/>
    </location>
</feature>
<organism evidence="3 4">
    <name type="scientific">Lasiosphaeria ovina</name>
    <dbReference type="NCBI Taxonomy" id="92902"/>
    <lineage>
        <taxon>Eukaryota</taxon>
        <taxon>Fungi</taxon>
        <taxon>Dikarya</taxon>
        <taxon>Ascomycota</taxon>
        <taxon>Pezizomycotina</taxon>
        <taxon>Sordariomycetes</taxon>
        <taxon>Sordariomycetidae</taxon>
        <taxon>Sordariales</taxon>
        <taxon>Lasiosphaeriaceae</taxon>
        <taxon>Lasiosphaeria</taxon>
    </lineage>
</organism>
<dbReference type="AlphaFoldDB" id="A0AAE0NFL8"/>
<keyword evidence="1" id="KW-0812">Transmembrane</keyword>
<evidence type="ECO:0000313" key="4">
    <source>
        <dbReference type="Proteomes" id="UP001287356"/>
    </source>
</evidence>
<reference evidence="3" key="2">
    <citation type="submission" date="2023-06" db="EMBL/GenBank/DDBJ databases">
        <authorList>
            <consortium name="Lawrence Berkeley National Laboratory"/>
            <person name="Haridas S."/>
            <person name="Hensen N."/>
            <person name="Bonometti L."/>
            <person name="Westerberg I."/>
            <person name="Brannstrom I.O."/>
            <person name="Guillou S."/>
            <person name="Cros-Aarteil S."/>
            <person name="Calhoun S."/>
            <person name="Kuo A."/>
            <person name="Mondo S."/>
            <person name="Pangilinan J."/>
            <person name="Riley R."/>
            <person name="Labutti K."/>
            <person name="Andreopoulos B."/>
            <person name="Lipzen A."/>
            <person name="Chen C."/>
            <person name="Yanf M."/>
            <person name="Daum C."/>
            <person name="Ng V."/>
            <person name="Clum A."/>
            <person name="Steindorff A."/>
            <person name="Ohm R."/>
            <person name="Martin F."/>
            <person name="Silar P."/>
            <person name="Natvig D."/>
            <person name="Lalanne C."/>
            <person name="Gautier V."/>
            <person name="Ament-Velasquez S.L."/>
            <person name="Kruys A."/>
            <person name="Hutchinson M.I."/>
            <person name="Powell A.J."/>
            <person name="Barry K."/>
            <person name="Miller A.N."/>
            <person name="Grigoriev I.V."/>
            <person name="Debuchy R."/>
            <person name="Gladieux P."/>
            <person name="Thoren M.H."/>
            <person name="Johannesson H."/>
        </authorList>
    </citation>
    <scope>NUCLEOTIDE SEQUENCE</scope>
    <source>
        <strain evidence="3">CBS 958.72</strain>
    </source>
</reference>
<dbReference type="Proteomes" id="UP001287356">
    <property type="component" value="Unassembled WGS sequence"/>
</dbReference>
<keyword evidence="4" id="KW-1185">Reference proteome</keyword>
<gene>
    <name evidence="3" type="ORF">B0T24DRAFT_197252</name>
</gene>